<dbReference type="Gene3D" id="3.30.70.80">
    <property type="entry name" value="Peptidase S8 propeptide/proteinase inhibitor I9"/>
    <property type="match status" value="1"/>
</dbReference>
<evidence type="ECO:0000256" key="1">
    <source>
        <dbReference type="ARBA" id="ARBA00011073"/>
    </source>
</evidence>
<name>A0AAN7GPR0_9MYRT</name>
<comment type="similarity">
    <text evidence="1 8">Belongs to the peptidase S8 family.</text>
</comment>
<evidence type="ECO:0000256" key="2">
    <source>
        <dbReference type="ARBA" id="ARBA00022670"/>
    </source>
</evidence>
<dbReference type="CDD" id="cd04852">
    <property type="entry name" value="Peptidases_S8_3"/>
    <property type="match status" value="1"/>
</dbReference>
<dbReference type="InterPro" id="IPR023828">
    <property type="entry name" value="Peptidase_S8_Ser-AS"/>
</dbReference>
<dbReference type="Pfam" id="PF05922">
    <property type="entry name" value="Inhibitor_I9"/>
    <property type="match status" value="1"/>
</dbReference>
<evidence type="ECO:0000256" key="5">
    <source>
        <dbReference type="ARBA" id="ARBA00022825"/>
    </source>
</evidence>
<dbReference type="InterPro" id="IPR034197">
    <property type="entry name" value="Peptidases_S8_3"/>
</dbReference>
<evidence type="ECO:0000256" key="6">
    <source>
        <dbReference type="ARBA" id="ARBA00023180"/>
    </source>
</evidence>
<protein>
    <recommendedName>
        <fullName evidence="16">Subtilisin-like protease SBT1.2</fullName>
    </recommendedName>
</protein>
<dbReference type="Gene3D" id="3.40.50.200">
    <property type="entry name" value="Peptidase S8/S53 domain"/>
    <property type="match status" value="1"/>
</dbReference>
<dbReference type="CDD" id="cd02120">
    <property type="entry name" value="PA_subtilisin_like"/>
    <property type="match status" value="1"/>
</dbReference>
<dbReference type="Pfam" id="PF17766">
    <property type="entry name" value="fn3_6"/>
    <property type="match status" value="1"/>
</dbReference>
<dbReference type="Gene3D" id="3.50.30.30">
    <property type="match status" value="1"/>
</dbReference>
<dbReference type="FunFam" id="3.40.50.200:FF:000006">
    <property type="entry name" value="Subtilisin-like protease SBT1.5"/>
    <property type="match status" value="1"/>
</dbReference>
<keyword evidence="3 9" id="KW-0732">Signal</keyword>
<keyword evidence="5 8" id="KW-0720">Serine protease</keyword>
<feature type="active site" description="Charge relay system" evidence="7 8">
    <location>
        <position position="236"/>
    </location>
</feature>
<feature type="domain" description="Inhibitor I9" evidence="12">
    <location>
        <begin position="37"/>
        <end position="126"/>
    </location>
</feature>
<dbReference type="PROSITE" id="PS51892">
    <property type="entry name" value="SUBTILASE"/>
    <property type="match status" value="1"/>
</dbReference>
<accession>A0AAN7GPR0</accession>
<feature type="domain" description="PA" evidence="11">
    <location>
        <begin position="396"/>
        <end position="478"/>
    </location>
</feature>
<dbReference type="Proteomes" id="UP001345219">
    <property type="component" value="Chromosome 9"/>
</dbReference>
<dbReference type="InterPro" id="IPR037045">
    <property type="entry name" value="S8pro/Inhibitor_I9_sf"/>
</dbReference>
<evidence type="ECO:0000256" key="8">
    <source>
        <dbReference type="PROSITE-ProRule" id="PRU01240"/>
    </source>
</evidence>
<evidence type="ECO:0000313" key="15">
    <source>
        <dbReference type="Proteomes" id="UP001345219"/>
    </source>
</evidence>
<evidence type="ECO:0000256" key="7">
    <source>
        <dbReference type="PIRSR" id="PIRSR615500-1"/>
    </source>
</evidence>
<feature type="domain" description="Subtilisin-like protease fibronectin type-III" evidence="13">
    <location>
        <begin position="682"/>
        <end position="777"/>
    </location>
</feature>
<dbReference type="SUPFAM" id="SSF52743">
    <property type="entry name" value="Subtilisin-like"/>
    <property type="match status" value="1"/>
</dbReference>
<evidence type="ECO:0000256" key="9">
    <source>
        <dbReference type="SAM" id="SignalP"/>
    </source>
</evidence>
<feature type="domain" description="Peptidase S8/S53" evidence="10">
    <location>
        <begin position="151"/>
        <end position="602"/>
    </location>
</feature>
<evidence type="ECO:0000259" key="13">
    <source>
        <dbReference type="Pfam" id="PF17766"/>
    </source>
</evidence>
<dbReference type="Gene3D" id="2.60.40.2310">
    <property type="match status" value="1"/>
</dbReference>
<dbReference type="Pfam" id="PF02225">
    <property type="entry name" value="PA"/>
    <property type="match status" value="1"/>
</dbReference>
<evidence type="ECO:0000256" key="3">
    <source>
        <dbReference type="ARBA" id="ARBA00022729"/>
    </source>
</evidence>
<reference evidence="14 15" key="1">
    <citation type="journal article" date="2023" name="Hortic Res">
        <title>Pangenome of water caltrop reveals structural variations and asymmetric subgenome divergence after allopolyploidization.</title>
        <authorList>
            <person name="Zhang X."/>
            <person name="Chen Y."/>
            <person name="Wang L."/>
            <person name="Yuan Y."/>
            <person name="Fang M."/>
            <person name="Shi L."/>
            <person name="Lu R."/>
            <person name="Comes H.P."/>
            <person name="Ma Y."/>
            <person name="Chen Y."/>
            <person name="Huang G."/>
            <person name="Zhou Y."/>
            <person name="Zheng Z."/>
            <person name="Qiu Y."/>
        </authorList>
    </citation>
    <scope>NUCLEOTIDE SEQUENCE [LARGE SCALE GENOMIC DNA]</scope>
    <source>
        <tissue evidence="14">Roots</tissue>
    </source>
</reference>
<feature type="signal peptide" evidence="9">
    <location>
        <begin position="1"/>
        <end position="27"/>
    </location>
</feature>
<proteinExistence type="inferred from homology"/>
<dbReference type="PANTHER" id="PTHR10795">
    <property type="entry name" value="PROPROTEIN CONVERTASE SUBTILISIN/KEXIN"/>
    <property type="match status" value="1"/>
</dbReference>
<dbReference type="InterPro" id="IPR000209">
    <property type="entry name" value="Peptidase_S8/S53_dom"/>
</dbReference>
<gene>
    <name evidence="14" type="ORF">SAY87_010600</name>
</gene>
<evidence type="ECO:0000256" key="4">
    <source>
        <dbReference type="ARBA" id="ARBA00022801"/>
    </source>
</evidence>
<comment type="caution">
    <text evidence="14">The sequence shown here is derived from an EMBL/GenBank/DDBJ whole genome shotgun (WGS) entry which is preliminary data.</text>
</comment>
<feature type="chain" id="PRO_5042852172" description="Subtilisin-like protease SBT1.2" evidence="9">
    <location>
        <begin position="28"/>
        <end position="782"/>
    </location>
</feature>
<sequence length="782" mass="84029">MEQRSIFLIALATLSLFCLALLSQAEAEAETDTTLRTYIVQLHPNSPTTTSLTVSNLLHQWHLSFVRSSMSSPNDGITDDPSSRILYSYRSAMEGFAALLSETEATGMRNLPGVVAVRPDRRLELHTTYSYKFLGLSSSSASGPWAQSRFGNGAIIGVLDTGVWPESPSFDDRGMPPVPKKWRGICQQGQDFNSTYCNRKLIGARFFTKGHLAALARTSPDEVQLEYVSPRDSQGHGTHTSSTAGGAPVAAASVLGNGAGVARGMAPGSHLAIYKVCWLTGCYSSDILAAMDVAIRDGVDILSLSLGGFPVPLYDDSIAIGSFRAMERGISVVCSAGNNGPMANSVANEAPWIVTVGASTLDRRFPAMVRMGNGKSLYGESMYPGNRLPNSGQELEVVYVTGGDKGSEYCFRGSLPMDIVRGKMVVCDRGVNGRAEKGEVVKEAGGAAMILANTEINGEEDSVDVHVLPATQVGAAEAYLLKAYINSTAKATARIVFGGTVIGANRAPVVARFSSRGPSITDPGVLKPDVVAPGVNIIAAWPGNRGPNGLPEDSRKVNFTVLSGTSMACPHVSGIAALVRAAHPRWSPAAVKSAIMTTADSTDHMGEPIMDDEGRPAGVFDMGAGHVNPLRAMDPGLVYNISPNDYVTHLCTLGYRSSNIFTVSHRNVSCREVLRRSRGFSLNYPSISATFRGRATKKMIRRKVTNVGEAKSVYTVKVAEPEGVRVRVRPRQLAFERIGQTLNYKVWLISRRVGLRPSEGHLRWINAKYQVRSPISVNWNQS</sequence>
<dbReference type="PROSITE" id="PS00138">
    <property type="entry name" value="SUBTILASE_SER"/>
    <property type="match status" value="1"/>
</dbReference>
<dbReference type="FunFam" id="3.50.30.30:FF:000005">
    <property type="entry name" value="subtilisin-like protease SBT1.5"/>
    <property type="match status" value="1"/>
</dbReference>
<keyword evidence="15" id="KW-1185">Reference proteome</keyword>
<dbReference type="EMBL" id="JAXIOK010000022">
    <property type="protein sequence ID" value="KAK4744288.1"/>
    <property type="molecule type" value="Genomic_DNA"/>
</dbReference>
<dbReference type="GO" id="GO:0004252">
    <property type="term" value="F:serine-type endopeptidase activity"/>
    <property type="evidence" value="ECO:0007669"/>
    <property type="project" value="UniProtKB-UniRule"/>
</dbReference>
<keyword evidence="2 8" id="KW-0645">Protease</keyword>
<dbReference type="InterPro" id="IPR003137">
    <property type="entry name" value="PA_domain"/>
</dbReference>
<dbReference type="InterPro" id="IPR041469">
    <property type="entry name" value="Subtilisin-like_FN3"/>
</dbReference>
<dbReference type="PRINTS" id="PR00723">
    <property type="entry name" value="SUBTILISIN"/>
</dbReference>
<organism evidence="14 15">
    <name type="scientific">Trapa incisa</name>
    <dbReference type="NCBI Taxonomy" id="236973"/>
    <lineage>
        <taxon>Eukaryota</taxon>
        <taxon>Viridiplantae</taxon>
        <taxon>Streptophyta</taxon>
        <taxon>Embryophyta</taxon>
        <taxon>Tracheophyta</taxon>
        <taxon>Spermatophyta</taxon>
        <taxon>Magnoliopsida</taxon>
        <taxon>eudicotyledons</taxon>
        <taxon>Gunneridae</taxon>
        <taxon>Pentapetalae</taxon>
        <taxon>rosids</taxon>
        <taxon>malvids</taxon>
        <taxon>Myrtales</taxon>
        <taxon>Lythraceae</taxon>
        <taxon>Trapa</taxon>
    </lineage>
</organism>
<dbReference type="InterPro" id="IPR036852">
    <property type="entry name" value="Peptidase_S8/S53_dom_sf"/>
</dbReference>
<feature type="active site" description="Charge relay system" evidence="7 8">
    <location>
        <position position="566"/>
    </location>
</feature>
<evidence type="ECO:0000259" key="10">
    <source>
        <dbReference type="Pfam" id="PF00082"/>
    </source>
</evidence>
<evidence type="ECO:0000259" key="11">
    <source>
        <dbReference type="Pfam" id="PF02225"/>
    </source>
</evidence>
<evidence type="ECO:0000313" key="14">
    <source>
        <dbReference type="EMBL" id="KAK4744288.1"/>
    </source>
</evidence>
<evidence type="ECO:0000259" key="12">
    <source>
        <dbReference type="Pfam" id="PF05922"/>
    </source>
</evidence>
<keyword evidence="4 8" id="KW-0378">Hydrolase</keyword>
<dbReference type="InterPro" id="IPR010259">
    <property type="entry name" value="S8pro/Inhibitor_I9"/>
</dbReference>
<dbReference type="InterPro" id="IPR015500">
    <property type="entry name" value="Peptidase_S8_subtilisin-rel"/>
</dbReference>
<feature type="active site" description="Charge relay system" evidence="7 8">
    <location>
        <position position="160"/>
    </location>
</feature>
<dbReference type="InterPro" id="IPR045051">
    <property type="entry name" value="SBT"/>
</dbReference>
<keyword evidence="6" id="KW-0325">Glycoprotein</keyword>
<dbReference type="Pfam" id="PF00082">
    <property type="entry name" value="Peptidase_S8"/>
    <property type="match status" value="1"/>
</dbReference>
<dbReference type="GO" id="GO:0006508">
    <property type="term" value="P:proteolysis"/>
    <property type="evidence" value="ECO:0007669"/>
    <property type="project" value="UniProtKB-KW"/>
</dbReference>
<dbReference type="AlphaFoldDB" id="A0AAN7GPR0"/>
<evidence type="ECO:0008006" key="16">
    <source>
        <dbReference type="Google" id="ProtNLM"/>
    </source>
</evidence>